<accession>A0A0M4M2P4</accession>
<proteinExistence type="predicted"/>
<protein>
    <submittedName>
        <fullName evidence="1">Uncharacterized protein</fullName>
    </submittedName>
</protein>
<organism evidence="1 2">
    <name type="scientific">Bifidobacterium longum subsp. infantis</name>
    <dbReference type="NCBI Taxonomy" id="1682"/>
    <lineage>
        <taxon>Bacteria</taxon>
        <taxon>Bacillati</taxon>
        <taxon>Actinomycetota</taxon>
        <taxon>Actinomycetes</taxon>
        <taxon>Bifidobacteriales</taxon>
        <taxon>Bifidobacteriaceae</taxon>
        <taxon>Bifidobacterium</taxon>
    </lineage>
</organism>
<dbReference type="PATRIC" id="fig|1682.24.peg.995"/>
<gene>
    <name evidence="1" type="ORF">RY67_1030</name>
</gene>
<dbReference type="EMBL" id="CP010411">
    <property type="protein sequence ID" value="ALE09072.1"/>
    <property type="molecule type" value="Genomic_DNA"/>
</dbReference>
<evidence type="ECO:0000313" key="2">
    <source>
        <dbReference type="Proteomes" id="UP000067206"/>
    </source>
</evidence>
<sequence length="57" mass="6390">MTDDAARRNGVIATIPQYILWDGTNVHRLTFMPSRTGVGRHAIIAQKSPPSHTHHCR</sequence>
<dbReference type="AlphaFoldDB" id="A0A0M4M2P4"/>
<name>A0A0M4M2P4_BIFLI</name>
<dbReference type="Proteomes" id="UP000067206">
    <property type="component" value="Chromosome"/>
</dbReference>
<evidence type="ECO:0000313" key="1">
    <source>
        <dbReference type="EMBL" id="ALE09072.1"/>
    </source>
</evidence>
<reference evidence="1 2" key="1">
    <citation type="submission" date="2014-12" db="EMBL/GenBank/DDBJ databases">
        <title>Complete genome sequence of Bifidobacterium longum subsp. infantis BT1.</title>
        <authorList>
            <person name="Kim J.F."/>
            <person name="Kwak M.-J."/>
        </authorList>
    </citation>
    <scope>NUCLEOTIDE SEQUENCE [LARGE SCALE GENOMIC DNA]</scope>
    <source>
        <strain evidence="1 2">BT1</strain>
    </source>
</reference>